<evidence type="ECO:0000256" key="1">
    <source>
        <dbReference type="ARBA" id="ARBA00006484"/>
    </source>
</evidence>
<evidence type="ECO:0000256" key="2">
    <source>
        <dbReference type="ARBA" id="ARBA00022857"/>
    </source>
</evidence>
<evidence type="ECO:0008006" key="7">
    <source>
        <dbReference type="Google" id="ProtNLM"/>
    </source>
</evidence>
<dbReference type="PANTHER" id="PTHR43976">
    <property type="entry name" value="SHORT CHAIN DEHYDROGENASE"/>
    <property type="match status" value="1"/>
</dbReference>
<name>A0A2S4KSD1_9HYPO</name>
<dbReference type="Gene3D" id="3.40.50.720">
    <property type="entry name" value="NAD(P)-binding Rossmann-like Domain"/>
    <property type="match status" value="1"/>
</dbReference>
<evidence type="ECO:0000256" key="3">
    <source>
        <dbReference type="ARBA" id="ARBA00023002"/>
    </source>
</evidence>
<reference evidence="5 6" key="1">
    <citation type="submission" date="2018-01" db="EMBL/GenBank/DDBJ databases">
        <title>Harnessing the power of phylogenomics to disentangle the directionality and signatures of interkingdom host jumping in the parasitic fungal genus Tolypocladium.</title>
        <authorList>
            <person name="Quandt C.A."/>
            <person name="Patterson W."/>
            <person name="Spatafora J.W."/>
        </authorList>
    </citation>
    <scope>NUCLEOTIDE SEQUENCE [LARGE SCALE GENOMIC DNA]</scope>
    <source>
        <strain evidence="5 6">NRBC 100945</strain>
    </source>
</reference>
<protein>
    <recommendedName>
        <fullName evidence="7">NAD(P)-binding protein</fullName>
    </recommendedName>
</protein>
<comment type="caution">
    <text evidence="5">The sequence shown here is derived from an EMBL/GenBank/DDBJ whole genome shotgun (WGS) entry which is preliminary data.</text>
</comment>
<dbReference type="PRINTS" id="PR00081">
    <property type="entry name" value="GDHRDH"/>
</dbReference>
<dbReference type="InterPro" id="IPR020904">
    <property type="entry name" value="Sc_DH/Rdtase_CS"/>
</dbReference>
<keyword evidence="6" id="KW-1185">Reference proteome</keyword>
<dbReference type="STRING" id="94208.A0A2S4KSD1"/>
<dbReference type="OrthoDB" id="1933717at2759"/>
<dbReference type="GO" id="GO:0016491">
    <property type="term" value="F:oxidoreductase activity"/>
    <property type="evidence" value="ECO:0007669"/>
    <property type="project" value="UniProtKB-KW"/>
</dbReference>
<dbReference type="Pfam" id="PF00106">
    <property type="entry name" value="adh_short"/>
    <property type="match status" value="2"/>
</dbReference>
<dbReference type="InterPro" id="IPR051911">
    <property type="entry name" value="SDR_oxidoreductase"/>
</dbReference>
<sequence length="324" mass="35181">MARTIFITGANSGVGLATTKLFLQNGWNVVATARAPFSSDELQRLAKSSKERLLLQSLDLLSPDSFQPALDAAVARFKKVDVLLNNAGYGQMGMMEALTVDDYRRQFEVNVFGVFFSLTELLFSNIFLTNFPLPTGPIGLTKLFLPHLLATADPDCPPLIIYVSSGAAHFGLPFMSAYNASKSALDLFAEAVSYELGALSPNPVKVKLVVPHGGVQSTNFSSSSNSATVLDLIGKDLILAERYGAYAAKAMGTFGQMATKSMPVTRPAERIWEAATDGKTKLRYFVAGEDGGANMDRRFVVKRENESAEDADERYVTSMRDVYA</sequence>
<dbReference type="PROSITE" id="PS00061">
    <property type="entry name" value="ADH_SHORT"/>
    <property type="match status" value="1"/>
</dbReference>
<dbReference type="AlphaFoldDB" id="A0A2S4KSD1"/>
<dbReference type="SUPFAM" id="SSF51735">
    <property type="entry name" value="NAD(P)-binding Rossmann-fold domains"/>
    <property type="match status" value="1"/>
</dbReference>
<dbReference type="Proteomes" id="UP000237481">
    <property type="component" value="Unassembled WGS sequence"/>
</dbReference>
<dbReference type="EMBL" id="PKSG01000748">
    <property type="protein sequence ID" value="POR33084.1"/>
    <property type="molecule type" value="Genomic_DNA"/>
</dbReference>
<dbReference type="PANTHER" id="PTHR43976:SF16">
    <property type="entry name" value="SHORT-CHAIN DEHYDROGENASE_REDUCTASE FAMILY PROTEIN"/>
    <property type="match status" value="1"/>
</dbReference>
<accession>A0A2S4KSD1</accession>
<keyword evidence="2" id="KW-0521">NADP</keyword>
<comment type="similarity">
    <text evidence="1 4">Belongs to the short-chain dehydrogenases/reductases (SDR) family.</text>
</comment>
<evidence type="ECO:0000313" key="5">
    <source>
        <dbReference type="EMBL" id="POR33084.1"/>
    </source>
</evidence>
<evidence type="ECO:0000256" key="4">
    <source>
        <dbReference type="RuleBase" id="RU000363"/>
    </source>
</evidence>
<keyword evidence="3" id="KW-0560">Oxidoreductase</keyword>
<dbReference type="InterPro" id="IPR036291">
    <property type="entry name" value="NAD(P)-bd_dom_sf"/>
</dbReference>
<gene>
    <name evidence="5" type="ORF">TPAR_06716</name>
</gene>
<dbReference type="PRINTS" id="PR00080">
    <property type="entry name" value="SDRFAMILY"/>
</dbReference>
<organism evidence="5 6">
    <name type="scientific">Tolypocladium paradoxum</name>
    <dbReference type="NCBI Taxonomy" id="94208"/>
    <lineage>
        <taxon>Eukaryota</taxon>
        <taxon>Fungi</taxon>
        <taxon>Dikarya</taxon>
        <taxon>Ascomycota</taxon>
        <taxon>Pezizomycotina</taxon>
        <taxon>Sordariomycetes</taxon>
        <taxon>Hypocreomycetidae</taxon>
        <taxon>Hypocreales</taxon>
        <taxon>Ophiocordycipitaceae</taxon>
        <taxon>Tolypocladium</taxon>
    </lineage>
</organism>
<proteinExistence type="inferred from homology"/>
<evidence type="ECO:0000313" key="6">
    <source>
        <dbReference type="Proteomes" id="UP000237481"/>
    </source>
</evidence>
<dbReference type="InterPro" id="IPR002347">
    <property type="entry name" value="SDR_fam"/>
</dbReference>